<accession>A0A6J2JX93</accession>
<feature type="compositionally biased region" description="Basic and acidic residues" evidence="1">
    <location>
        <begin position="613"/>
        <end position="631"/>
    </location>
</feature>
<dbReference type="Pfam" id="PF00027">
    <property type="entry name" value="cNMP_binding"/>
    <property type="match status" value="1"/>
</dbReference>
<evidence type="ECO:0000256" key="2">
    <source>
        <dbReference type="SAM" id="Phobius"/>
    </source>
</evidence>
<dbReference type="PROSITE" id="PS50042">
    <property type="entry name" value="CNMP_BINDING_3"/>
    <property type="match status" value="1"/>
</dbReference>
<dbReference type="GO" id="GO:0098855">
    <property type="term" value="C:HCN channel complex"/>
    <property type="evidence" value="ECO:0007669"/>
    <property type="project" value="TreeGrafter"/>
</dbReference>
<protein>
    <submittedName>
        <fullName evidence="5">Potassium/sodium hyperpolarization-activated cyclic nucleotide-gated channel 3-like isoform X1</fullName>
    </submittedName>
</protein>
<dbReference type="GO" id="GO:0005249">
    <property type="term" value="F:voltage-gated potassium channel activity"/>
    <property type="evidence" value="ECO:0007669"/>
    <property type="project" value="TreeGrafter"/>
</dbReference>
<dbReference type="PANTHER" id="PTHR45689:SF14">
    <property type="entry name" value="CYCLIC NUCLEOTIDE-GATED CATION CHANNEL SUBUNIT A-LIKE PROTEIN"/>
    <property type="match status" value="1"/>
</dbReference>
<dbReference type="RefSeq" id="XP_028034175.1">
    <property type="nucleotide sequence ID" value="XM_028178374.1"/>
</dbReference>
<feature type="transmembrane region" description="Helical" evidence="2">
    <location>
        <begin position="235"/>
        <end position="264"/>
    </location>
</feature>
<name>A0A6J2JX93_BOMMA</name>
<dbReference type="SUPFAM" id="SSF51206">
    <property type="entry name" value="cAMP-binding domain-like"/>
    <property type="match status" value="1"/>
</dbReference>
<organism evidence="4 5">
    <name type="scientific">Bombyx mandarina</name>
    <name type="common">Wild silk moth</name>
    <name type="synonym">Wild silkworm</name>
    <dbReference type="NCBI Taxonomy" id="7092"/>
    <lineage>
        <taxon>Eukaryota</taxon>
        <taxon>Metazoa</taxon>
        <taxon>Ecdysozoa</taxon>
        <taxon>Arthropoda</taxon>
        <taxon>Hexapoda</taxon>
        <taxon>Insecta</taxon>
        <taxon>Pterygota</taxon>
        <taxon>Neoptera</taxon>
        <taxon>Endopterygota</taxon>
        <taxon>Lepidoptera</taxon>
        <taxon>Glossata</taxon>
        <taxon>Ditrysia</taxon>
        <taxon>Bombycoidea</taxon>
        <taxon>Bombycidae</taxon>
        <taxon>Bombycinae</taxon>
        <taxon>Bombyx</taxon>
    </lineage>
</organism>
<reference evidence="5" key="1">
    <citation type="submission" date="2025-08" db="UniProtKB">
        <authorList>
            <consortium name="RefSeq"/>
        </authorList>
    </citation>
    <scope>IDENTIFICATION</scope>
    <source>
        <tissue evidence="5">Silk gland</tissue>
    </source>
</reference>
<dbReference type="AlphaFoldDB" id="A0A6J2JX93"/>
<keyword evidence="2" id="KW-0812">Transmembrane</keyword>
<proteinExistence type="predicted"/>
<dbReference type="InterPro" id="IPR018490">
    <property type="entry name" value="cNMP-bd_dom_sf"/>
</dbReference>
<gene>
    <name evidence="5" type="primary">LOC114246007</name>
</gene>
<dbReference type="GeneID" id="114246007"/>
<dbReference type="InterPro" id="IPR000595">
    <property type="entry name" value="cNMP-bd_dom"/>
</dbReference>
<feature type="region of interest" description="Disordered" evidence="1">
    <location>
        <begin position="610"/>
        <end position="631"/>
    </location>
</feature>
<dbReference type="GO" id="GO:0003254">
    <property type="term" value="P:regulation of membrane depolarization"/>
    <property type="evidence" value="ECO:0007669"/>
    <property type="project" value="TreeGrafter"/>
</dbReference>
<dbReference type="KEGG" id="bman:114246007"/>
<keyword evidence="4" id="KW-1185">Reference proteome</keyword>
<feature type="domain" description="Cyclic nucleotide-binding" evidence="3">
    <location>
        <begin position="426"/>
        <end position="517"/>
    </location>
</feature>
<evidence type="ECO:0000313" key="5">
    <source>
        <dbReference type="RefSeq" id="XP_028034175.1"/>
    </source>
</evidence>
<dbReference type="InterPro" id="IPR051413">
    <property type="entry name" value="K/Na_HCN_channel"/>
</dbReference>
<feature type="transmembrane region" description="Helical" evidence="2">
    <location>
        <begin position="167"/>
        <end position="186"/>
    </location>
</feature>
<feature type="transmembrane region" description="Helical" evidence="2">
    <location>
        <begin position="198"/>
        <end position="215"/>
    </location>
</feature>
<evidence type="ECO:0000259" key="3">
    <source>
        <dbReference type="PROSITE" id="PS50042"/>
    </source>
</evidence>
<dbReference type="GO" id="GO:0035725">
    <property type="term" value="P:sodium ion transmembrane transport"/>
    <property type="evidence" value="ECO:0007669"/>
    <property type="project" value="TreeGrafter"/>
</dbReference>
<feature type="transmembrane region" description="Helical" evidence="2">
    <location>
        <begin position="111"/>
        <end position="133"/>
    </location>
</feature>
<dbReference type="CDD" id="cd00038">
    <property type="entry name" value="CAP_ED"/>
    <property type="match status" value="1"/>
</dbReference>
<dbReference type="PANTHER" id="PTHR45689">
    <property type="entry name" value="I[[H]] CHANNEL, ISOFORM E"/>
    <property type="match status" value="1"/>
</dbReference>
<keyword evidence="2" id="KW-1133">Transmembrane helix</keyword>
<evidence type="ECO:0000256" key="1">
    <source>
        <dbReference type="SAM" id="MobiDB-lite"/>
    </source>
</evidence>
<dbReference type="OrthoDB" id="421226at2759"/>
<feature type="transmembrane region" description="Helical" evidence="2">
    <location>
        <begin position="317"/>
        <end position="337"/>
    </location>
</feature>
<dbReference type="Gene3D" id="2.60.120.10">
    <property type="entry name" value="Jelly Rolls"/>
    <property type="match status" value="1"/>
</dbReference>
<evidence type="ECO:0000313" key="4">
    <source>
        <dbReference type="Proteomes" id="UP000504629"/>
    </source>
</evidence>
<keyword evidence="2" id="KW-0472">Membrane</keyword>
<dbReference type="Proteomes" id="UP000504629">
    <property type="component" value="Unplaced"/>
</dbReference>
<dbReference type="InterPro" id="IPR014710">
    <property type="entry name" value="RmlC-like_jellyroll"/>
</dbReference>
<sequence>MPKTEGLHELYYEHICSITSKTDVLESDITGNGFVINLKRKWCDLFLLSYEDKRTRNYYTSSHAIRLERLRQFRHCIYRIHPFSKFRNFWDFLIVNVFLCNKILQHHNTSVILVTNTIIPYYIGIFFEFIIILDLFVNMNTGYVDSESREIILDLKKGLVRYFSTKLFIHVASAIPVQVIIFLKYGRNSYCSLCKANILISVLRLLSIIGLYRVYETTTYCNRNRKSLKAIHLHNFLRIILISFFTMLQIVNFSDTVSLLYILVNDDIDRSSHYGYLLKMSYKSSNSISSYKKIAYEFLRVCKSLVLFSVRPLKKTYYLDLIFSLMAHLIANIFYVWCLLECYDFFCCYKYTNDHIIMNVKSSADLVKSRKLPEKVYQRVVKYYKSNLSKMTVVKWQNCLYRSLPDILQREIMLSCYRGYIMRIPYFCDWPVSVIEDIVVMLKEKIYLANDIVAEPWIQGDGLIIVDAGELAVYSVDDEETAHLIDGDYFGELSLITDKEVRTSYVVTITDSQLISLVVAVVVASPTPGGGGGHKHVTIHVPYKIHTIHHHHVSKVHVPVHVPVIKEVQVIKEVPIIKHVPVPIVKHVPFPVVKHVEVEKKVIVPVHHHEHHEHHEEEQHGWEGEALHGWN</sequence>